<dbReference type="UniPathway" id="UPA00074">
    <property type="reaction ID" value="UER00132"/>
</dbReference>
<dbReference type="SMART" id="SM00998">
    <property type="entry name" value="ADSL_C"/>
    <property type="match status" value="1"/>
</dbReference>
<evidence type="ECO:0000256" key="8">
    <source>
        <dbReference type="ARBA" id="ARBA00024477"/>
    </source>
</evidence>
<evidence type="ECO:0000256" key="12">
    <source>
        <dbReference type="RuleBase" id="RU361172"/>
    </source>
</evidence>
<dbReference type="Pfam" id="PF00206">
    <property type="entry name" value="Lyase_1"/>
    <property type="match status" value="1"/>
</dbReference>
<dbReference type="GO" id="GO:0070626">
    <property type="term" value="F:(S)-2-(5-amino-1-(5-phospho-D-ribosyl)imidazole-4-carboxamido) succinate lyase (fumarate-forming) activity"/>
    <property type="evidence" value="ECO:0007669"/>
    <property type="project" value="TreeGrafter"/>
</dbReference>
<dbReference type="EC" id="4.3.2.2" evidence="4 11"/>
<evidence type="ECO:0000256" key="11">
    <source>
        <dbReference type="NCBIfam" id="TIGR00928"/>
    </source>
</evidence>
<dbReference type="CDD" id="cd01360">
    <property type="entry name" value="Adenylsuccinate_lyase_1"/>
    <property type="match status" value="1"/>
</dbReference>
<evidence type="ECO:0000256" key="2">
    <source>
        <dbReference type="ARBA" id="ARBA00004734"/>
    </source>
</evidence>
<keyword evidence="7 12" id="KW-0456">Lyase</keyword>
<name>A0A7C2B8Z0_UNCW3</name>
<sequence length="431" mass="48675">MTSRYQTPEMAQLWSEETKFKTWLLVEKAVAKIEGELGIIPKPAAEKIQQATFKISEIERFEKETNHDVIAFTRSVAKSAGEAGKYVHYGITSYDVVDTALVLRCVQALDIIHTALLELQVTTANLARRYQWTPMIGRTHGVHAEPITFGLKCLSWLAEINRGIERVKLARAEIAYGKISGTVGAYTQLSPEVEKRVLKLLNLKVEPVSTQVIPRDRHAFLLSMLALIATGLERIATEIRNLQRTEIGEVSEPFGKSQAGSSAMPHKKNPIICERICSLTRVIRSYAFASYENIPLWHERDLTNSAAERIIIPEAFTLLHYCLRQMNRVLAGLVVRPEQMEKNLKISGETFFSQALLLALVNKGMNRTRAYRLVQKLSFEAISSGTTLSQLARNDRTVQRHLSPSELEAVFQLRNLVQHVDAVYRRVLGRK</sequence>
<dbReference type="PROSITE" id="PS00163">
    <property type="entry name" value="FUMARATE_LYASES"/>
    <property type="match status" value="1"/>
</dbReference>
<dbReference type="InterPro" id="IPR000362">
    <property type="entry name" value="Fumarate_lyase_fam"/>
</dbReference>
<dbReference type="PANTHER" id="PTHR43172:SF1">
    <property type="entry name" value="ADENYLOSUCCINATE LYASE"/>
    <property type="match status" value="1"/>
</dbReference>
<dbReference type="PRINTS" id="PR00145">
    <property type="entry name" value="ARGSUCLYASE"/>
</dbReference>
<evidence type="ECO:0000256" key="1">
    <source>
        <dbReference type="ARBA" id="ARBA00004706"/>
    </source>
</evidence>
<evidence type="ECO:0000256" key="10">
    <source>
        <dbReference type="ARBA" id="ARBA00049115"/>
    </source>
</evidence>
<keyword evidence="6 12" id="KW-0658">Purine biosynthesis</keyword>
<evidence type="ECO:0000256" key="3">
    <source>
        <dbReference type="ARBA" id="ARBA00008273"/>
    </source>
</evidence>
<evidence type="ECO:0000313" key="15">
    <source>
        <dbReference type="EMBL" id="HEE18296.1"/>
    </source>
</evidence>
<comment type="caution">
    <text evidence="15">The sequence shown here is derived from an EMBL/GenBank/DDBJ whole genome shotgun (WGS) entry which is preliminary data.</text>
</comment>
<comment type="similarity">
    <text evidence="3 12">Belongs to the lyase 1 family. Adenylosuccinate lyase subfamily.</text>
</comment>
<dbReference type="EMBL" id="DSTU01000003">
    <property type="protein sequence ID" value="HFJ53427.1"/>
    <property type="molecule type" value="Genomic_DNA"/>
</dbReference>
<dbReference type="EMBL" id="DSKA01000144">
    <property type="protein sequence ID" value="HEE18296.1"/>
    <property type="molecule type" value="Genomic_DNA"/>
</dbReference>
<dbReference type="AlphaFoldDB" id="A0A7C2B8Z0"/>
<dbReference type="InterPro" id="IPR008948">
    <property type="entry name" value="L-Aspartase-like"/>
</dbReference>
<evidence type="ECO:0000256" key="7">
    <source>
        <dbReference type="ARBA" id="ARBA00023239"/>
    </source>
</evidence>
<dbReference type="PRINTS" id="PR00149">
    <property type="entry name" value="FUMRATELYASE"/>
</dbReference>
<dbReference type="GO" id="GO:0006189">
    <property type="term" value="P:'de novo' IMP biosynthetic process"/>
    <property type="evidence" value="ECO:0007669"/>
    <property type="project" value="UniProtKB-UniPathway"/>
</dbReference>
<evidence type="ECO:0000259" key="13">
    <source>
        <dbReference type="SMART" id="SM00998"/>
    </source>
</evidence>
<protein>
    <recommendedName>
        <fullName evidence="5 11">Adenylosuccinate lyase</fullName>
        <shortName evidence="12">ASL</shortName>
        <ecNumber evidence="4 11">4.3.2.2</ecNumber>
    </recommendedName>
    <alternativeName>
        <fullName evidence="9 12">Adenylosuccinase</fullName>
    </alternativeName>
</protein>
<reference evidence="15" key="1">
    <citation type="journal article" date="2020" name="mSystems">
        <title>Genome- and Community-Level Interaction Insights into Carbon Utilization and Element Cycling Functions of Hydrothermarchaeota in Hydrothermal Sediment.</title>
        <authorList>
            <person name="Zhou Z."/>
            <person name="Liu Y."/>
            <person name="Xu W."/>
            <person name="Pan J."/>
            <person name="Luo Z.H."/>
            <person name="Li M."/>
        </authorList>
    </citation>
    <scope>NUCLEOTIDE SEQUENCE [LARGE SCALE GENOMIC DNA]</scope>
    <source>
        <strain evidence="15">SpSt-236</strain>
        <strain evidence="14">SpSt-265</strain>
        <strain evidence="16">SpSt-465</strain>
    </source>
</reference>
<gene>
    <name evidence="15" type="ORF">ENP62_01945</name>
    <name evidence="14" type="ORF">ENP94_02615</name>
    <name evidence="16" type="ORF">ENS16_01890</name>
</gene>
<evidence type="ECO:0000256" key="9">
    <source>
        <dbReference type="ARBA" id="ARBA00030717"/>
    </source>
</evidence>
<dbReference type="GO" id="GO:0044208">
    <property type="term" value="P:'de novo' AMP biosynthetic process"/>
    <property type="evidence" value="ECO:0007669"/>
    <property type="project" value="UniProtKB-UniPathway"/>
</dbReference>
<dbReference type="Pfam" id="PF10397">
    <property type="entry name" value="ADSL_C"/>
    <property type="match status" value="1"/>
</dbReference>
<dbReference type="UniPathway" id="UPA00075">
    <property type="reaction ID" value="UER00336"/>
</dbReference>
<organism evidence="15">
    <name type="scientific">candidate division WOR-3 bacterium</name>
    <dbReference type="NCBI Taxonomy" id="2052148"/>
    <lineage>
        <taxon>Bacteria</taxon>
        <taxon>Bacteria division WOR-3</taxon>
    </lineage>
</organism>
<comment type="catalytic activity">
    <reaction evidence="10">
        <text>N(6)-(1,2-dicarboxyethyl)-AMP = fumarate + AMP</text>
        <dbReference type="Rhea" id="RHEA:16853"/>
        <dbReference type="ChEBI" id="CHEBI:29806"/>
        <dbReference type="ChEBI" id="CHEBI:57567"/>
        <dbReference type="ChEBI" id="CHEBI:456215"/>
        <dbReference type="EC" id="4.3.2.2"/>
    </reaction>
    <physiologicalReaction direction="left-to-right" evidence="10">
        <dbReference type="Rhea" id="RHEA:16854"/>
    </physiologicalReaction>
</comment>
<comment type="catalytic activity">
    <reaction evidence="8">
        <text>(2S)-2-[5-amino-1-(5-phospho-beta-D-ribosyl)imidazole-4-carboxamido]succinate = 5-amino-1-(5-phospho-beta-D-ribosyl)imidazole-4-carboxamide + fumarate</text>
        <dbReference type="Rhea" id="RHEA:23920"/>
        <dbReference type="ChEBI" id="CHEBI:29806"/>
        <dbReference type="ChEBI" id="CHEBI:58443"/>
        <dbReference type="ChEBI" id="CHEBI:58475"/>
        <dbReference type="EC" id="4.3.2.2"/>
    </reaction>
    <physiologicalReaction direction="left-to-right" evidence="8">
        <dbReference type="Rhea" id="RHEA:23921"/>
    </physiologicalReaction>
</comment>
<comment type="pathway">
    <text evidence="2 12">Purine metabolism; AMP biosynthesis via de novo pathway; AMP from IMP: step 2/2.</text>
</comment>
<dbReference type="GO" id="GO:0005829">
    <property type="term" value="C:cytosol"/>
    <property type="evidence" value="ECO:0007669"/>
    <property type="project" value="TreeGrafter"/>
</dbReference>
<proteinExistence type="inferred from homology"/>
<dbReference type="InterPro" id="IPR019468">
    <property type="entry name" value="AdenyloSucc_lyase_C"/>
</dbReference>
<evidence type="ECO:0000313" key="14">
    <source>
        <dbReference type="EMBL" id="HEA86884.1"/>
    </source>
</evidence>
<comment type="pathway">
    <text evidence="1 12">Purine metabolism; IMP biosynthesis via de novo pathway; 5-amino-1-(5-phospho-D-ribosyl)imidazole-4-carboxamide from 5-amino-1-(5-phospho-D-ribosyl)imidazole-4-carboxylate: step 2/2.</text>
</comment>
<dbReference type="NCBIfam" id="TIGR00928">
    <property type="entry name" value="purB"/>
    <property type="match status" value="1"/>
</dbReference>
<dbReference type="GO" id="GO:0004018">
    <property type="term" value="F:N6-(1,2-dicarboxyethyl)AMP AMP-lyase (fumarate-forming) activity"/>
    <property type="evidence" value="ECO:0007669"/>
    <property type="project" value="UniProtKB-UniRule"/>
</dbReference>
<evidence type="ECO:0000256" key="5">
    <source>
        <dbReference type="ARBA" id="ARBA00017058"/>
    </source>
</evidence>
<dbReference type="Gene3D" id="1.20.200.10">
    <property type="entry name" value="Fumarase/aspartase (Central domain)"/>
    <property type="match status" value="1"/>
</dbReference>
<dbReference type="InterPro" id="IPR024083">
    <property type="entry name" value="Fumarase/histidase_N"/>
</dbReference>
<dbReference type="EMBL" id="DSLG01000003">
    <property type="protein sequence ID" value="HEA86884.1"/>
    <property type="molecule type" value="Genomic_DNA"/>
</dbReference>
<feature type="domain" description="Adenylosuccinate lyase C-terminal" evidence="13">
    <location>
        <begin position="348"/>
        <end position="428"/>
    </location>
</feature>
<dbReference type="PANTHER" id="PTHR43172">
    <property type="entry name" value="ADENYLOSUCCINATE LYASE"/>
    <property type="match status" value="1"/>
</dbReference>
<dbReference type="Gene3D" id="1.10.275.10">
    <property type="entry name" value="Fumarase/aspartase (N-terminal domain)"/>
    <property type="match status" value="1"/>
</dbReference>
<dbReference type="InterPro" id="IPR022761">
    <property type="entry name" value="Fumarate_lyase_N"/>
</dbReference>
<evidence type="ECO:0000256" key="4">
    <source>
        <dbReference type="ARBA" id="ARBA00012339"/>
    </source>
</evidence>
<evidence type="ECO:0000313" key="16">
    <source>
        <dbReference type="EMBL" id="HFJ53427.1"/>
    </source>
</evidence>
<dbReference type="FunFam" id="1.20.200.10:FF:000008">
    <property type="entry name" value="Adenylosuccinate lyase"/>
    <property type="match status" value="1"/>
</dbReference>
<dbReference type="InterPro" id="IPR004769">
    <property type="entry name" value="Pur_lyase"/>
</dbReference>
<dbReference type="SUPFAM" id="SSF48557">
    <property type="entry name" value="L-aspartase-like"/>
    <property type="match status" value="1"/>
</dbReference>
<evidence type="ECO:0000256" key="6">
    <source>
        <dbReference type="ARBA" id="ARBA00022755"/>
    </source>
</evidence>
<accession>A0A7C2B8Z0</accession>
<dbReference type="Gene3D" id="1.10.40.30">
    <property type="entry name" value="Fumarase/aspartase (C-terminal domain)"/>
    <property type="match status" value="1"/>
</dbReference>
<dbReference type="InterPro" id="IPR020557">
    <property type="entry name" value="Fumarate_lyase_CS"/>
</dbReference>